<protein>
    <submittedName>
        <fullName evidence="7">Protein DETOXIFICATION 21</fullName>
    </submittedName>
</protein>
<feature type="transmembrane region" description="Helical" evidence="6">
    <location>
        <begin position="23"/>
        <end position="44"/>
    </location>
</feature>
<reference evidence="7" key="2">
    <citation type="journal article" date="2024" name="Plant">
        <title>Genomic evolution and insights into agronomic trait innovations of Sesamum species.</title>
        <authorList>
            <person name="Miao H."/>
            <person name="Wang L."/>
            <person name="Qu L."/>
            <person name="Liu H."/>
            <person name="Sun Y."/>
            <person name="Le M."/>
            <person name="Wang Q."/>
            <person name="Wei S."/>
            <person name="Zheng Y."/>
            <person name="Lin W."/>
            <person name="Duan Y."/>
            <person name="Cao H."/>
            <person name="Xiong S."/>
            <person name="Wang X."/>
            <person name="Wei L."/>
            <person name="Li C."/>
            <person name="Ma Q."/>
            <person name="Ju M."/>
            <person name="Zhao R."/>
            <person name="Li G."/>
            <person name="Mu C."/>
            <person name="Tian Q."/>
            <person name="Mei H."/>
            <person name="Zhang T."/>
            <person name="Gao T."/>
            <person name="Zhang H."/>
        </authorList>
    </citation>
    <scope>NUCLEOTIDE SEQUENCE</scope>
    <source>
        <strain evidence="7">KEN8</strain>
    </source>
</reference>
<evidence type="ECO:0000256" key="4">
    <source>
        <dbReference type="ARBA" id="ARBA00022989"/>
    </source>
</evidence>
<feature type="transmembrane region" description="Helical" evidence="6">
    <location>
        <begin position="56"/>
        <end position="84"/>
    </location>
</feature>
<feature type="transmembrane region" description="Helical" evidence="6">
    <location>
        <begin position="171"/>
        <end position="191"/>
    </location>
</feature>
<dbReference type="GO" id="GO:0015297">
    <property type="term" value="F:antiporter activity"/>
    <property type="evidence" value="ECO:0007669"/>
    <property type="project" value="InterPro"/>
</dbReference>
<evidence type="ECO:0000256" key="1">
    <source>
        <dbReference type="ARBA" id="ARBA00004141"/>
    </source>
</evidence>
<reference evidence="7" key="1">
    <citation type="submission" date="2020-06" db="EMBL/GenBank/DDBJ databases">
        <authorList>
            <person name="Li T."/>
            <person name="Hu X."/>
            <person name="Zhang T."/>
            <person name="Song X."/>
            <person name="Zhang H."/>
            <person name="Dai N."/>
            <person name="Sheng W."/>
            <person name="Hou X."/>
            <person name="Wei L."/>
        </authorList>
    </citation>
    <scope>NUCLEOTIDE SEQUENCE</scope>
    <source>
        <strain evidence="7">KEN8</strain>
        <tissue evidence="7">Leaf</tissue>
    </source>
</reference>
<dbReference type="PANTHER" id="PTHR11206">
    <property type="entry name" value="MULTIDRUG RESISTANCE PROTEIN"/>
    <property type="match status" value="1"/>
</dbReference>
<comment type="similarity">
    <text evidence="2">Belongs to the multi antimicrobial extrusion (MATE) (TC 2.A.66.1) family.</text>
</comment>
<dbReference type="EMBL" id="JACGWM010000003">
    <property type="protein sequence ID" value="KAL0383354.1"/>
    <property type="molecule type" value="Genomic_DNA"/>
</dbReference>
<feature type="transmembrane region" description="Helical" evidence="6">
    <location>
        <begin position="143"/>
        <end position="164"/>
    </location>
</feature>
<gene>
    <name evidence="7" type="ORF">Scaly_0622700</name>
</gene>
<dbReference type="Pfam" id="PF01554">
    <property type="entry name" value="MatE"/>
    <property type="match status" value="2"/>
</dbReference>
<comment type="subcellular location">
    <subcellularLocation>
        <location evidence="1">Membrane</location>
        <topology evidence="1">Multi-pass membrane protein</topology>
    </subcellularLocation>
</comment>
<dbReference type="GO" id="GO:0042910">
    <property type="term" value="F:xenobiotic transmembrane transporter activity"/>
    <property type="evidence" value="ECO:0007669"/>
    <property type="project" value="InterPro"/>
</dbReference>
<keyword evidence="3 6" id="KW-0812">Transmembrane</keyword>
<name>A0AAW2RT87_9LAMI</name>
<proteinExistence type="inferred from homology"/>
<dbReference type="GO" id="GO:0016020">
    <property type="term" value="C:membrane"/>
    <property type="evidence" value="ECO:0007669"/>
    <property type="project" value="UniProtKB-SubCell"/>
</dbReference>
<dbReference type="NCBIfam" id="TIGR00797">
    <property type="entry name" value="matE"/>
    <property type="match status" value="1"/>
</dbReference>
<dbReference type="GO" id="GO:1990961">
    <property type="term" value="P:xenobiotic detoxification by transmembrane export across the plasma membrane"/>
    <property type="evidence" value="ECO:0007669"/>
    <property type="project" value="InterPro"/>
</dbReference>
<dbReference type="CDD" id="cd13132">
    <property type="entry name" value="MATE_eukaryotic"/>
    <property type="match status" value="1"/>
</dbReference>
<feature type="transmembrane region" description="Helical" evidence="6">
    <location>
        <begin position="105"/>
        <end position="123"/>
    </location>
</feature>
<evidence type="ECO:0000256" key="5">
    <source>
        <dbReference type="ARBA" id="ARBA00023136"/>
    </source>
</evidence>
<evidence type="ECO:0000256" key="2">
    <source>
        <dbReference type="ARBA" id="ARBA00010199"/>
    </source>
</evidence>
<feature type="transmembrane region" description="Helical" evidence="6">
    <location>
        <begin position="356"/>
        <end position="375"/>
    </location>
</feature>
<dbReference type="InterPro" id="IPR045069">
    <property type="entry name" value="MATE_euk"/>
</dbReference>
<feature type="transmembrane region" description="Helical" evidence="6">
    <location>
        <begin position="203"/>
        <end position="226"/>
    </location>
</feature>
<comment type="caution">
    <text evidence="7">The sequence shown here is derived from an EMBL/GenBank/DDBJ whole genome shotgun (WGS) entry which is preliminary data.</text>
</comment>
<dbReference type="AlphaFoldDB" id="A0AAW2RT87"/>
<keyword evidence="5 6" id="KW-0472">Membrane</keyword>
<accession>A0AAW2RT87</accession>
<evidence type="ECO:0000256" key="3">
    <source>
        <dbReference type="ARBA" id="ARBA00022692"/>
    </source>
</evidence>
<feature type="transmembrane region" description="Helical" evidence="6">
    <location>
        <begin position="323"/>
        <end position="344"/>
    </location>
</feature>
<keyword evidence="4 6" id="KW-1133">Transmembrane helix</keyword>
<evidence type="ECO:0000313" key="7">
    <source>
        <dbReference type="EMBL" id="KAL0383354.1"/>
    </source>
</evidence>
<organism evidence="7">
    <name type="scientific">Sesamum calycinum</name>
    <dbReference type="NCBI Taxonomy" id="2727403"/>
    <lineage>
        <taxon>Eukaryota</taxon>
        <taxon>Viridiplantae</taxon>
        <taxon>Streptophyta</taxon>
        <taxon>Embryophyta</taxon>
        <taxon>Tracheophyta</taxon>
        <taxon>Spermatophyta</taxon>
        <taxon>Magnoliopsida</taxon>
        <taxon>eudicotyledons</taxon>
        <taxon>Gunneridae</taxon>
        <taxon>Pentapetalae</taxon>
        <taxon>asterids</taxon>
        <taxon>lamiids</taxon>
        <taxon>Lamiales</taxon>
        <taxon>Pedaliaceae</taxon>
        <taxon>Sesamum</taxon>
    </lineage>
</organism>
<sequence>MDENQGSKEEDLKGKIWMENKKMWVVAGPAIFTRFSTFGINVISQAFIGHIGSTELAAFALIATLLARFANGLLLGAASGLETLCGQAYGAKQYHMLGIYLQRSWVILIVITTTVLVPIYIFAAPVLKAVGQDEAIAKVAGNIALWFIPVIYSFILSFSCQIFLQAQSKNVIIAYLAAFSLSFHIFLSWLLTVKYKFGLKGALISTILAYWLPNVGQLIFVISGGCRETWKGFTTLAFKDLWPVIKLSLSSGAMLCLELWYNAILILLTGNLKNAEVELDALSICLNINGWEMMISLGFMAAASVRVSNELGKGDSKAAKFSIVNTVLTSCSIGFVLFVFFLLFREHLAYIFTKDHNVAAAVAHLSPLLAFSILLNSVQPVLW</sequence>
<evidence type="ECO:0000256" key="6">
    <source>
        <dbReference type="SAM" id="Phobius"/>
    </source>
</evidence>
<dbReference type="InterPro" id="IPR002528">
    <property type="entry name" value="MATE_fam"/>
</dbReference>